<evidence type="ECO:0000256" key="1">
    <source>
        <dbReference type="SAM" id="Coils"/>
    </source>
</evidence>
<evidence type="ECO:0000313" key="3">
    <source>
        <dbReference type="Proteomes" id="UP001566132"/>
    </source>
</evidence>
<comment type="caution">
    <text evidence="2">The sequence shown here is derived from an EMBL/GenBank/DDBJ whole genome shotgun (WGS) entry which is preliminary data.</text>
</comment>
<keyword evidence="1" id="KW-0175">Coiled coil</keyword>
<dbReference type="EMBL" id="JBDJPC010000004">
    <property type="protein sequence ID" value="KAL1505945.1"/>
    <property type="molecule type" value="Genomic_DNA"/>
</dbReference>
<evidence type="ECO:0000313" key="2">
    <source>
        <dbReference type="EMBL" id="KAL1505945.1"/>
    </source>
</evidence>
<accession>A0ABD1EY30</accession>
<dbReference type="Proteomes" id="UP001566132">
    <property type="component" value="Unassembled WGS sequence"/>
</dbReference>
<organism evidence="2 3">
    <name type="scientific">Hypothenemus hampei</name>
    <name type="common">Coffee berry borer</name>
    <dbReference type="NCBI Taxonomy" id="57062"/>
    <lineage>
        <taxon>Eukaryota</taxon>
        <taxon>Metazoa</taxon>
        <taxon>Ecdysozoa</taxon>
        <taxon>Arthropoda</taxon>
        <taxon>Hexapoda</taxon>
        <taxon>Insecta</taxon>
        <taxon>Pterygota</taxon>
        <taxon>Neoptera</taxon>
        <taxon>Endopterygota</taxon>
        <taxon>Coleoptera</taxon>
        <taxon>Polyphaga</taxon>
        <taxon>Cucujiformia</taxon>
        <taxon>Curculionidae</taxon>
        <taxon>Scolytinae</taxon>
        <taxon>Hypothenemus</taxon>
    </lineage>
</organism>
<gene>
    <name evidence="2" type="ORF">ABEB36_005389</name>
</gene>
<feature type="coiled-coil region" evidence="1">
    <location>
        <begin position="157"/>
        <end position="184"/>
    </location>
</feature>
<proteinExistence type="predicted"/>
<feature type="coiled-coil region" evidence="1">
    <location>
        <begin position="14"/>
        <end position="123"/>
    </location>
</feature>
<reference evidence="2 3" key="1">
    <citation type="submission" date="2024-05" db="EMBL/GenBank/DDBJ databases">
        <title>Genetic variation in Jamaican populations of the coffee berry borer (Hypothenemus hampei).</title>
        <authorList>
            <person name="Errbii M."/>
            <person name="Myrie A."/>
        </authorList>
    </citation>
    <scope>NUCLEOTIDE SEQUENCE [LARGE SCALE GENOMIC DNA]</scope>
    <source>
        <strain evidence="2">JA-Hopewell-2020-01-JO</strain>
        <tissue evidence="2">Whole body</tissue>
    </source>
</reference>
<sequence>MNNQQKVAGTWLYVNKLEEQMAEIREKTAKLATEINMILLRNYGNSSDYFKLKEQYDQNAKEIQSLNTQFEQMKIEAITNTEQIARELERNVKRAEELGRKKIQELEQQIDDRRKEHKLKDEQLRMELEMTVAASALEQDEMETSLRRQLVDLNTKIRRQKKINNHLKCQLEDLKNRKHANDNNEESILNAFKLNEIDELFENDIKEIAASQNSRNSKEKSDLHIIATNIPIMVESNETNKSNKNDVNESFNRDQAQGLQPDKLVKNKAVKTSKIKDFKQIIKWEIAMQTEKNVFKKKKICHMYQSFNRKVQSPFKSKTDCKKRVEKQTGVHDDVVVETRAPKIKKLYNPDDLDYLDEIWSQNNDEH</sequence>
<name>A0ABD1EY30_HYPHA</name>
<dbReference type="AlphaFoldDB" id="A0ABD1EY30"/>
<keyword evidence="3" id="KW-1185">Reference proteome</keyword>
<protein>
    <submittedName>
        <fullName evidence="2">Uncharacterized protein</fullName>
    </submittedName>
</protein>